<dbReference type="Proteomes" id="UP001221898">
    <property type="component" value="Unassembled WGS sequence"/>
</dbReference>
<dbReference type="EMBL" id="JAINUG010000552">
    <property type="protein sequence ID" value="KAJ8366724.1"/>
    <property type="molecule type" value="Genomic_DNA"/>
</dbReference>
<gene>
    <name evidence="1" type="ORF">AAFF_G00345010</name>
</gene>
<organism evidence="1 2">
    <name type="scientific">Aldrovandia affinis</name>
    <dbReference type="NCBI Taxonomy" id="143900"/>
    <lineage>
        <taxon>Eukaryota</taxon>
        <taxon>Metazoa</taxon>
        <taxon>Chordata</taxon>
        <taxon>Craniata</taxon>
        <taxon>Vertebrata</taxon>
        <taxon>Euteleostomi</taxon>
        <taxon>Actinopterygii</taxon>
        <taxon>Neopterygii</taxon>
        <taxon>Teleostei</taxon>
        <taxon>Notacanthiformes</taxon>
        <taxon>Halosauridae</taxon>
        <taxon>Aldrovandia</taxon>
    </lineage>
</organism>
<dbReference type="AlphaFoldDB" id="A0AAD7R6A6"/>
<name>A0AAD7R6A6_9TELE</name>
<keyword evidence="2" id="KW-1185">Reference proteome</keyword>
<reference evidence="1" key="1">
    <citation type="journal article" date="2023" name="Science">
        <title>Genome structures resolve the early diversification of teleost fishes.</title>
        <authorList>
            <person name="Parey E."/>
            <person name="Louis A."/>
            <person name="Montfort J."/>
            <person name="Bouchez O."/>
            <person name="Roques C."/>
            <person name="Iampietro C."/>
            <person name="Lluch J."/>
            <person name="Castinel A."/>
            <person name="Donnadieu C."/>
            <person name="Desvignes T."/>
            <person name="Floi Bucao C."/>
            <person name="Jouanno E."/>
            <person name="Wen M."/>
            <person name="Mejri S."/>
            <person name="Dirks R."/>
            <person name="Jansen H."/>
            <person name="Henkel C."/>
            <person name="Chen W.J."/>
            <person name="Zahm M."/>
            <person name="Cabau C."/>
            <person name="Klopp C."/>
            <person name="Thompson A.W."/>
            <person name="Robinson-Rechavi M."/>
            <person name="Braasch I."/>
            <person name="Lecointre G."/>
            <person name="Bobe J."/>
            <person name="Postlethwait J.H."/>
            <person name="Berthelot C."/>
            <person name="Roest Crollius H."/>
            <person name="Guiguen Y."/>
        </authorList>
    </citation>
    <scope>NUCLEOTIDE SEQUENCE</scope>
    <source>
        <strain evidence="1">NC1722</strain>
    </source>
</reference>
<comment type="caution">
    <text evidence="1">The sequence shown here is derived from an EMBL/GenBank/DDBJ whole genome shotgun (WGS) entry which is preliminary data.</text>
</comment>
<accession>A0AAD7R6A6</accession>
<protein>
    <submittedName>
        <fullName evidence="1">Uncharacterized protein</fullName>
    </submittedName>
</protein>
<evidence type="ECO:0000313" key="2">
    <source>
        <dbReference type="Proteomes" id="UP001221898"/>
    </source>
</evidence>
<evidence type="ECO:0000313" key="1">
    <source>
        <dbReference type="EMBL" id="KAJ8366724.1"/>
    </source>
</evidence>
<sequence length="118" mass="13531">MLRHFIKRELLHDISPLQLVKLDVSDKKNWVHPTEVKIGLGAESVLKELQRKKGMSKIIQKVQEKSPLTYATVRQVACLDPKTMYTDPDWCQARMSSLVQRFLQDQQLSGGVSAGRRE</sequence>
<proteinExistence type="predicted"/>